<proteinExistence type="predicted"/>
<dbReference type="PaxDb" id="411902-CLOBOL_05407"/>
<reference evidence="1 2" key="2">
    <citation type="submission" date="2007-09" db="EMBL/GenBank/DDBJ databases">
        <title>Draft genome sequence of Clostridium bolteae (ATCC BAA-613).</title>
        <authorList>
            <person name="Sudarsanam P."/>
            <person name="Ley R."/>
            <person name="Guruge J."/>
            <person name="Turnbaugh P.J."/>
            <person name="Mahowald M."/>
            <person name="Liep D."/>
            <person name="Gordon J."/>
        </authorList>
    </citation>
    <scope>NUCLEOTIDE SEQUENCE [LARGE SCALE GENOMIC DNA]</scope>
    <source>
        <strain evidence="2">ATCC BAA-613 / DSM 15670 / CCUG 46953 / JCM 12243 / WAL 16351</strain>
    </source>
</reference>
<dbReference type="Proteomes" id="UP000005396">
    <property type="component" value="Unassembled WGS sequence"/>
</dbReference>
<gene>
    <name evidence="1" type="ORF">CLOBOL_05407</name>
</gene>
<reference evidence="1 2" key="1">
    <citation type="submission" date="2007-08" db="EMBL/GenBank/DDBJ databases">
        <authorList>
            <person name="Fulton L."/>
            <person name="Clifton S."/>
            <person name="Fulton B."/>
            <person name="Xu J."/>
            <person name="Minx P."/>
            <person name="Pepin K.H."/>
            <person name="Johnson M."/>
            <person name="Thiruvilangam P."/>
            <person name="Bhonagiri V."/>
            <person name="Nash W.E."/>
            <person name="Mardis E.R."/>
            <person name="Wilson R.K."/>
        </authorList>
    </citation>
    <scope>NUCLEOTIDE SEQUENCE [LARGE SCALE GENOMIC DNA]</scope>
    <source>
        <strain evidence="2">ATCC BAA-613 / DSM 15670 / CCUG 46953 / JCM 12243 / WAL 16351</strain>
    </source>
</reference>
<protein>
    <submittedName>
        <fullName evidence="1">Uncharacterized protein</fullName>
    </submittedName>
</protein>
<organism evidence="1 2">
    <name type="scientific">Enterocloster bolteae (strain ATCC BAA-613 / DSM 15670 / CCUG 46953 / JCM 12243 / WAL 16351)</name>
    <name type="common">Clostridium bolteae</name>
    <dbReference type="NCBI Taxonomy" id="411902"/>
    <lineage>
        <taxon>Bacteria</taxon>
        <taxon>Bacillati</taxon>
        <taxon>Bacillota</taxon>
        <taxon>Clostridia</taxon>
        <taxon>Lachnospirales</taxon>
        <taxon>Lachnospiraceae</taxon>
        <taxon>Enterocloster</taxon>
    </lineage>
</organism>
<evidence type="ECO:0000313" key="2">
    <source>
        <dbReference type="Proteomes" id="UP000005396"/>
    </source>
</evidence>
<dbReference type="EMBL" id="ABCC02000040">
    <property type="protein sequence ID" value="EDP14239.1"/>
    <property type="molecule type" value="Genomic_DNA"/>
</dbReference>
<sequence>MFLNRMGNRRPAAGPEKDRMCRRCRTVWCLAGLLQKK</sequence>
<accession>A8RZF8</accession>
<dbReference type="HOGENOM" id="CLU_3342201_0_0_9"/>
<name>A8RZF8_ENTBW</name>
<comment type="caution">
    <text evidence="1">The sequence shown here is derived from an EMBL/GenBank/DDBJ whole genome shotgun (WGS) entry which is preliminary data.</text>
</comment>
<dbReference type="AlphaFoldDB" id="A8RZF8"/>
<evidence type="ECO:0000313" key="1">
    <source>
        <dbReference type="EMBL" id="EDP14239.1"/>
    </source>
</evidence>